<comment type="subunit">
    <text evidence="12">Homodimer.</text>
</comment>
<feature type="binding site" evidence="12">
    <location>
        <position position="216"/>
    </location>
    <ligand>
        <name>ATP</name>
        <dbReference type="ChEBI" id="CHEBI:30616"/>
    </ligand>
</feature>
<dbReference type="InterPro" id="IPR002139">
    <property type="entry name" value="Ribo/fructo_kinase"/>
</dbReference>
<dbReference type="EC" id="2.7.1.15" evidence="2 12"/>
<evidence type="ECO:0000256" key="6">
    <source>
        <dbReference type="ARBA" id="ARBA00022741"/>
    </source>
</evidence>
<feature type="binding site" evidence="12">
    <location>
        <position position="172"/>
    </location>
    <ligand>
        <name>substrate</name>
    </ligand>
</feature>
<feature type="active site" description="Proton acceptor" evidence="12">
    <location>
        <position position="286"/>
    </location>
</feature>
<feature type="binding site" evidence="12">
    <location>
        <begin position="254"/>
        <end position="259"/>
    </location>
    <ligand>
        <name>ATP</name>
        <dbReference type="ChEBI" id="CHEBI:30616"/>
    </ligand>
</feature>
<protein>
    <recommendedName>
        <fullName evidence="3 12">Ribokinase</fullName>
        <shortName evidence="12">RK</shortName>
        <ecNumber evidence="2 12">2.7.1.15</ecNumber>
    </recommendedName>
</protein>
<dbReference type="RefSeq" id="XP_060308370.1">
    <property type="nucleotide sequence ID" value="XM_060461168.1"/>
</dbReference>
<evidence type="ECO:0000313" key="14">
    <source>
        <dbReference type="EMBL" id="KAK1515823.1"/>
    </source>
</evidence>
<accession>A0AAI9YME5</accession>
<dbReference type="InterPro" id="IPR011877">
    <property type="entry name" value="Ribokinase"/>
</dbReference>
<evidence type="ECO:0000259" key="13">
    <source>
        <dbReference type="Pfam" id="PF00294"/>
    </source>
</evidence>
<dbReference type="PANTHER" id="PTHR10584">
    <property type="entry name" value="SUGAR KINASE"/>
    <property type="match status" value="1"/>
</dbReference>
<keyword evidence="15" id="KW-1185">Reference proteome</keyword>
<feature type="binding site" evidence="12">
    <location>
        <position position="323"/>
    </location>
    <ligand>
        <name>K(+)</name>
        <dbReference type="ChEBI" id="CHEBI:29103"/>
    </ligand>
</feature>
<dbReference type="InterPro" id="IPR011611">
    <property type="entry name" value="PfkB_dom"/>
</dbReference>
<evidence type="ECO:0000256" key="7">
    <source>
        <dbReference type="ARBA" id="ARBA00022777"/>
    </source>
</evidence>
<dbReference type="GO" id="GO:0005634">
    <property type="term" value="C:nucleus"/>
    <property type="evidence" value="ECO:0007669"/>
    <property type="project" value="UniProtKB-SubCell"/>
</dbReference>
<name>A0AAI9YME5_9PEZI</name>
<keyword evidence="7 12" id="KW-0418">Kinase</keyword>
<dbReference type="InterPro" id="IPR029056">
    <property type="entry name" value="Ribokinase-like"/>
</dbReference>
<feature type="binding site" evidence="12">
    <location>
        <position position="317"/>
    </location>
    <ligand>
        <name>ATP</name>
        <dbReference type="ChEBI" id="CHEBI:30616"/>
    </ligand>
</feature>
<dbReference type="GO" id="GO:0004747">
    <property type="term" value="F:ribokinase activity"/>
    <property type="evidence" value="ECO:0007669"/>
    <property type="project" value="UniProtKB-UniRule"/>
</dbReference>
<keyword evidence="12" id="KW-0963">Cytoplasm</keyword>
<dbReference type="GeneID" id="85344715"/>
<comment type="catalytic activity">
    <reaction evidence="12">
        <text>D-ribose + ATP = D-ribose 5-phosphate + ADP + H(+)</text>
        <dbReference type="Rhea" id="RHEA:13697"/>
        <dbReference type="ChEBI" id="CHEBI:15378"/>
        <dbReference type="ChEBI" id="CHEBI:30616"/>
        <dbReference type="ChEBI" id="CHEBI:47013"/>
        <dbReference type="ChEBI" id="CHEBI:78346"/>
        <dbReference type="ChEBI" id="CHEBI:456216"/>
        <dbReference type="EC" id="2.7.1.15"/>
    </reaction>
</comment>
<evidence type="ECO:0000313" key="15">
    <source>
        <dbReference type="Proteomes" id="UP001240678"/>
    </source>
</evidence>
<feature type="binding site" evidence="12">
    <location>
        <begin position="56"/>
        <end position="60"/>
    </location>
    <ligand>
        <name>substrate</name>
    </ligand>
</feature>
<comment type="activity regulation">
    <text evidence="12">Activated by a monovalent cation that binds near, but not in, the active site. The most likely occupant of the site in vivo is potassium. Ion binding induces a conformational change that may alter substrate affinity.</text>
</comment>
<feature type="binding site" evidence="12">
    <location>
        <position position="286"/>
    </location>
    <ligand>
        <name>substrate</name>
    </ligand>
</feature>
<comment type="caution">
    <text evidence="12">Lacks conserved residue(s) required for the propagation of feature annotation.</text>
</comment>
<dbReference type="PROSITE" id="PS00584">
    <property type="entry name" value="PFKB_KINASES_2"/>
    <property type="match status" value="1"/>
</dbReference>
<dbReference type="AlphaFoldDB" id="A0AAI9YME5"/>
<feature type="binding site" evidence="12">
    <location>
        <begin position="285"/>
        <end position="286"/>
    </location>
    <ligand>
        <name>ATP</name>
        <dbReference type="ChEBI" id="CHEBI:30616"/>
    </ligand>
</feature>
<dbReference type="GO" id="GO:0046872">
    <property type="term" value="F:metal ion binding"/>
    <property type="evidence" value="ECO:0007669"/>
    <property type="project" value="UniProtKB-KW"/>
</dbReference>
<keyword evidence="8 12" id="KW-0067">ATP-binding</keyword>
<dbReference type="InterPro" id="IPR002173">
    <property type="entry name" value="Carboh/pur_kinase_PfkB_CS"/>
</dbReference>
<comment type="similarity">
    <text evidence="1">Belongs to the carbohydrate kinase pfkB family.</text>
</comment>
<evidence type="ECO:0000256" key="8">
    <source>
        <dbReference type="ARBA" id="ARBA00022840"/>
    </source>
</evidence>
<dbReference type="PRINTS" id="PR00990">
    <property type="entry name" value="RIBOKINASE"/>
</dbReference>
<dbReference type="PANTHER" id="PTHR10584:SF166">
    <property type="entry name" value="RIBOKINASE"/>
    <property type="match status" value="1"/>
</dbReference>
<keyword evidence="9 12" id="KW-0460">Magnesium</keyword>
<organism evidence="14 15">
    <name type="scientific">Colletotrichum costaricense</name>
    <dbReference type="NCBI Taxonomy" id="1209916"/>
    <lineage>
        <taxon>Eukaryota</taxon>
        <taxon>Fungi</taxon>
        <taxon>Dikarya</taxon>
        <taxon>Ascomycota</taxon>
        <taxon>Pezizomycotina</taxon>
        <taxon>Sordariomycetes</taxon>
        <taxon>Hypocreomycetidae</taxon>
        <taxon>Glomerellales</taxon>
        <taxon>Glomerellaceae</taxon>
        <taxon>Colletotrichum</taxon>
        <taxon>Colletotrichum acutatum species complex</taxon>
    </lineage>
</organism>
<feature type="binding site" evidence="12">
    <location>
        <position position="282"/>
    </location>
    <ligand>
        <name>K(+)</name>
        <dbReference type="ChEBI" id="CHEBI:29103"/>
    </ligand>
</feature>
<dbReference type="EMBL" id="MOOE01000016">
    <property type="protein sequence ID" value="KAK1515823.1"/>
    <property type="molecule type" value="Genomic_DNA"/>
</dbReference>
<keyword evidence="12" id="KW-0539">Nucleus</keyword>
<feature type="binding site" evidence="12">
    <location>
        <position position="328"/>
    </location>
    <ligand>
        <name>K(+)</name>
        <dbReference type="ChEBI" id="CHEBI:29103"/>
    </ligand>
</feature>
<evidence type="ECO:0000256" key="4">
    <source>
        <dbReference type="ARBA" id="ARBA00022679"/>
    </source>
</evidence>
<feature type="binding site" evidence="12">
    <location>
        <position position="280"/>
    </location>
    <ligand>
        <name>K(+)</name>
        <dbReference type="ChEBI" id="CHEBI:29103"/>
    </ligand>
</feature>
<gene>
    <name evidence="14" type="ORF">CCOS01_13021</name>
</gene>
<feature type="domain" description="Carbohydrate kinase PfkB" evidence="13">
    <location>
        <begin position="18"/>
        <end position="334"/>
    </location>
</feature>
<keyword evidence="4 12" id="KW-0808">Transferase</keyword>
<dbReference type="SUPFAM" id="SSF53613">
    <property type="entry name" value="Ribokinase-like"/>
    <property type="match status" value="1"/>
</dbReference>
<comment type="similarity">
    <text evidence="12">Belongs to the carbohydrate kinase PfkB family. Ribokinase subfamily.</text>
</comment>
<comment type="subcellular location">
    <subcellularLocation>
        <location evidence="12">Cytoplasm</location>
    </subcellularLocation>
    <subcellularLocation>
        <location evidence="12">Nucleus</location>
    </subcellularLocation>
</comment>
<evidence type="ECO:0000256" key="3">
    <source>
        <dbReference type="ARBA" id="ARBA00016943"/>
    </source>
</evidence>
<sequence>MGRHQHRDGQNYRIGPEMKTIAVIGALGVDHIMIVPRFPKTGESIRASHSEKALSGKGANTALSTYRSCHHKASLGRGDGAIRVKMIGKASKDHYGEGLKKRLLENDIDVSGLKEVPSLSSSKRVVMINEETHDSRCVFSPGTTAAWKKEDFSYPEQFGGEEWPNLIVAQMEIDKEVVETMIETAGHAGIPFCLNAAPASPINPELYRFITHLVVNEFEAAIMSGRMPDNVTESTWPSIAQDFLNVGVENVVITLGAKGAFYADKKVSGHCAGYPVSVVNTTGAGDTFTGAYAADYVRQISSASGEWDIESAVVRANKAAAISVGRMGAQGHIPWADEIDQFDIMAEMTFD</sequence>
<comment type="caution">
    <text evidence="14">The sequence shown here is derived from an EMBL/GenBank/DDBJ whole genome shotgun (WGS) entry which is preliminary data.</text>
</comment>
<dbReference type="GO" id="GO:0005524">
    <property type="term" value="F:ATP binding"/>
    <property type="evidence" value="ECO:0007669"/>
    <property type="project" value="UniProtKB-UniRule"/>
</dbReference>
<keyword evidence="10 12" id="KW-0630">Potassium</keyword>
<dbReference type="CDD" id="cd01174">
    <property type="entry name" value="ribokinase"/>
    <property type="match status" value="1"/>
</dbReference>
<evidence type="ECO:0000256" key="9">
    <source>
        <dbReference type="ARBA" id="ARBA00022842"/>
    </source>
</evidence>
<evidence type="ECO:0000256" key="1">
    <source>
        <dbReference type="ARBA" id="ARBA00005380"/>
    </source>
</evidence>
<reference evidence="14 15" key="1">
    <citation type="submission" date="2016-10" db="EMBL/GenBank/DDBJ databases">
        <title>The genome sequence of Colletotrichum fioriniae PJ7.</title>
        <authorList>
            <person name="Baroncelli R."/>
        </authorList>
    </citation>
    <scope>NUCLEOTIDE SEQUENCE [LARGE SCALE GENOMIC DNA]</scope>
    <source>
        <strain evidence="14 15">IMI 309622</strain>
    </source>
</reference>
<evidence type="ECO:0000256" key="11">
    <source>
        <dbReference type="ARBA" id="ARBA00023277"/>
    </source>
</evidence>
<feature type="binding site" evidence="12">
    <location>
        <position position="326"/>
    </location>
    <ligand>
        <name>K(+)</name>
        <dbReference type="ChEBI" id="CHEBI:29103"/>
    </ligand>
</feature>
<dbReference type="Gene3D" id="3.40.1190.20">
    <property type="match status" value="1"/>
</dbReference>
<dbReference type="GO" id="GO:0019303">
    <property type="term" value="P:D-ribose catabolic process"/>
    <property type="evidence" value="ECO:0007669"/>
    <property type="project" value="UniProtKB-UniRule"/>
</dbReference>
<keyword evidence="6 12" id="KW-0547">Nucleotide-binding</keyword>
<keyword evidence="5 12" id="KW-0479">Metal-binding</keyword>
<feature type="binding site" evidence="12">
    <location>
        <begin position="28"/>
        <end position="30"/>
    </location>
    <ligand>
        <name>substrate</name>
    </ligand>
</feature>
<comment type="pathway">
    <text evidence="12">Carbohydrate metabolism; D-ribose degradation; D-ribose 5-phosphate from beta-D-ribopyranose: step 2/2.</text>
</comment>
<dbReference type="GO" id="GO:0005737">
    <property type="term" value="C:cytoplasm"/>
    <property type="evidence" value="ECO:0007669"/>
    <property type="project" value="UniProtKB-SubCell"/>
</dbReference>
<proteinExistence type="inferred from homology"/>
<dbReference type="Proteomes" id="UP001240678">
    <property type="component" value="Unassembled WGS sequence"/>
</dbReference>
<evidence type="ECO:0000256" key="10">
    <source>
        <dbReference type="ARBA" id="ARBA00022958"/>
    </source>
</evidence>
<dbReference type="Pfam" id="PF00294">
    <property type="entry name" value="PfkB"/>
    <property type="match status" value="1"/>
</dbReference>
<dbReference type="HAMAP" id="MF_01987">
    <property type="entry name" value="Ribokinase"/>
    <property type="match status" value="1"/>
</dbReference>
<evidence type="ECO:0000256" key="12">
    <source>
        <dbReference type="HAMAP-Rule" id="MF_03215"/>
    </source>
</evidence>
<comment type="cofactor">
    <cofactor evidence="12">
        <name>Mg(2+)</name>
        <dbReference type="ChEBI" id="CHEBI:18420"/>
    </cofactor>
    <text evidence="12">Requires a divalent cation, most likely magnesium in vivo, as an electrophilic catalyst to aid phosphoryl group transfer. It is the chelate of the metal and the nucleotide that is the actual substrate.</text>
</comment>
<evidence type="ECO:0000256" key="5">
    <source>
        <dbReference type="ARBA" id="ARBA00022723"/>
    </source>
</evidence>
<comment type="function">
    <text evidence="12">Catalyzes the phosphorylation of ribose at O-5 in a reaction requiring ATP and magnesium. The resulting D-ribose-5-phosphate can then be used either for sythesis of nucleotides, histidine, and tryptophan, or as a component of the pentose phosphate pathway.</text>
</comment>
<keyword evidence="11 12" id="KW-0119">Carbohydrate metabolism</keyword>
<evidence type="ECO:0000256" key="2">
    <source>
        <dbReference type="ARBA" id="ARBA00012035"/>
    </source>
</evidence>